<feature type="transmembrane region" description="Helical" evidence="5">
    <location>
        <begin position="140"/>
        <end position="157"/>
    </location>
</feature>
<feature type="transmembrane region" description="Helical" evidence="5">
    <location>
        <begin position="452"/>
        <end position="469"/>
    </location>
</feature>
<evidence type="ECO:0000256" key="5">
    <source>
        <dbReference type="SAM" id="Phobius"/>
    </source>
</evidence>
<dbReference type="Gene3D" id="1.20.1740.10">
    <property type="entry name" value="Amino acid/polyamine transporter I"/>
    <property type="match status" value="1"/>
</dbReference>
<dbReference type="PANTHER" id="PTHR11827">
    <property type="entry name" value="SOLUTE CARRIER FAMILY 12, CATION COTRANSPORTERS"/>
    <property type="match status" value="1"/>
</dbReference>
<evidence type="ECO:0000256" key="2">
    <source>
        <dbReference type="ARBA" id="ARBA00022692"/>
    </source>
</evidence>
<dbReference type="Pfam" id="PF00324">
    <property type="entry name" value="AA_permease"/>
    <property type="match status" value="1"/>
</dbReference>
<dbReference type="GO" id="GO:0016020">
    <property type="term" value="C:membrane"/>
    <property type="evidence" value="ECO:0007669"/>
    <property type="project" value="UniProtKB-SubCell"/>
</dbReference>
<evidence type="ECO:0000313" key="7">
    <source>
        <dbReference type="EMBL" id="TXB61857.1"/>
    </source>
</evidence>
<feature type="transmembrane region" description="Helical" evidence="5">
    <location>
        <begin position="82"/>
        <end position="110"/>
    </location>
</feature>
<evidence type="ECO:0000313" key="8">
    <source>
        <dbReference type="Proteomes" id="UP000321580"/>
    </source>
</evidence>
<comment type="caution">
    <text evidence="7">The sequence shown here is derived from an EMBL/GenBank/DDBJ whole genome shotgun (WGS) entry which is preliminary data.</text>
</comment>
<keyword evidence="3 5" id="KW-1133">Transmembrane helix</keyword>
<dbReference type="OrthoDB" id="3181223at2"/>
<dbReference type="InterPro" id="IPR004841">
    <property type="entry name" value="AA-permease/SLC12A_dom"/>
</dbReference>
<comment type="subcellular location">
    <subcellularLocation>
        <location evidence="1">Membrane</location>
        <topology evidence="1">Multi-pass membrane protein</topology>
    </subcellularLocation>
</comment>
<keyword evidence="8" id="KW-1185">Reference proteome</keyword>
<keyword evidence="2 5" id="KW-0812">Transmembrane</keyword>
<reference evidence="7 8" key="1">
    <citation type="submission" date="2019-08" db="EMBL/GenBank/DDBJ databases">
        <title>Genome of Phaeodactylibacter luteus.</title>
        <authorList>
            <person name="Bowman J.P."/>
        </authorList>
    </citation>
    <scope>NUCLEOTIDE SEQUENCE [LARGE SCALE GENOMIC DNA]</scope>
    <source>
        <strain evidence="7 8">KCTC 42180</strain>
    </source>
</reference>
<dbReference type="EMBL" id="VOOR01000043">
    <property type="protein sequence ID" value="TXB61857.1"/>
    <property type="molecule type" value="Genomic_DNA"/>
</dbReference>
<evidence type="ECO:0000256" key="3">
    <source>
        <dbReference type="ARBA" id="ARBA00022989"/>
    </source>
</evidence>
<evidence type="ECO:0000256" key="1">
    <source>
        <dbReference type="ARBA" id="ARBA00004141"/>
    </source>
</evidence>
<evidence type="ECO:0000259" key="6">
    <source>
        <dbReference type="Pfam" id="PF00324"/>
    </source>
</evidence>
<accession>A0A5C6RI46</accession>
<evidence type="ECO:0000256" key="4">
    <source>
        <dbReference type="ARBA" id="ARBA00023136"/>
    </source>
</evidence>
<keyword evidence="4 5" id="KW-0472">Membrane</keyword>
<feature type="transmembrane region" description="Helical" evidence="5">
    <location>
        <begin position="38"/>
        <end position="61"/>
    </location>
</feature>
<gene>
    <name evidence="7" type="ORF">FRY97_16915</name>
</gene>
<feature type="transmembrane region" description="Helical" evidence="5">
    <location>
        <begin position="417"/>
        <end position="440"/>
    </location>
</feature>
<feature type="transmembrane region" description="Helical" evidence="5">
    <location>
        <begin position="12"/>
        <end position="32"/>
    </location>
</feature>
<dbReference type="RefSeq" id="WP_147168753.1">
    <property type="nucleotide sequence ID" value="NZ_VOOR01000043.1"/>
</dbReference>
<feature type="transmembrane region" description="Helical" evidence="5">
    <location>
        <begin position="392"/>
        <end position="411"/>
    </location>
</feature>
<dbReference type="InterPro" id="IPR004842">
    <property type="entry name" value="SLC12A_fam"/>
</dbReference>
<dbReference type="GO" id="GO:0015377">
    <property type="term" value="F:chloride:monoatomic cation symporter activity"/>
    <property type="evidence" value="ECO:0007669"/>
    <property type="project" value="InterPro"/>
</dbReference>
<name>A0A5C6RI46_9BACT</name>
<feature type="transmembrane region" description="Helical" evidence="5">
    <location>
        <begin position="290"/>
        <end position="310"/>
    </location>
</feature>
<feature type="domain" description="Amino acid permease/ SLC12A" evidence="6">
    <location>
        <begin position="13"/>
        <end position="507"/>
    </location>
</feature>
<organism evidence="7 8">
    <name type="scientific">Phaeodactylibacter luteus</name>
    <dbReference type="NCBI Taxonomy" id="1564516"/>
    <lineage>
        <taxon>Bacteria</taxon>
        <taxon>Pseudomonadati</taxon>
        <taxon>Bacteroidota</taxon>
        <taxon>Saprospiria</taxon>
        <taxon>Saprospirales</taxon>
        <taxon>Haliscomenobacteraceae</taxon>
        <taxon>Phaeodactylibacter</taxon>
    </lineage>
</organism>
<sequence length="801" mass="87194">MSNSARKFGTAPVFFTAISTILGAVMFLRFGFAVGQVGLLGTILIIMIGHAVTIPTAMAIAEIATNQKVEGGGEYYIISRSFGLVIGSSIGIALYFSQAISVAFYIIAFAEAFTPLLDFLQANYTFHPAVAWLLEQKQTVSIPALILLTVIVLAKGADLGVKTLYFVVATLFIALIAFFAGQTEYGRTHSLDPFANIQNVQEEARAAGTGALPDTVARFGQPAADEAAPSSNPNIEELRPAPPATAAGGAALPIAALSFFSVFAIIFPAFTGMTAGVGLSGDLKNPGKSIPLGTLAGTLTGMIVYLFIAYKLASSASPEDLADTSRLVMGEIAWQGWWLIPVGLAAATISSAIGSILVAPRTLQAIARDQLIPSRVVNYWLSRGRGKNDEPFNATVVTVGLAFVFIMMGGLDAVAEIISMFFMVTYGSLCLISFLQHFAADPSYRPTFRSRWYISLFGAIACFGLMFFMNAGYAIMALLFMVGIYVLVSRFNPDKKNIAIIFQGVIFQISRQLQVFLQKADKEQTGSWRPSAVCISEHSFDRLAAFDMLRWIAQRYGFGTYIHKINGYLSRSTYQEATASKDRLIKMAEASHSNIYIDTLISPSYTSAVAQVIQLPGISGTENNLLLVEFSKMQPQNLEDIVDNFKLIKSVDFDLAILGSTERGYGLKQSIHIWITSNDYENANLMILLGYIILGHREWGQGYIKIFAIYPEDTCDLERNRLFSLIEAGQLPISQHNIEVIPRKQDIDPTSIICEKSKDADLTIVGFRDGPLKHQGAALFKGYEGIGNTLFVNAAAQIRIK</sequence>
<dbReference type="AlphaFoldDB" id="A0A5C6RI46"/>
<protein>
    <submittedName>
        <fullName evidence="7">Amino acid permease</fullName>
    </submittedName>
</protein>
<proteinExistence type="predicted"/>
<feature type="transmembrane region" description="Helical" evidence="5">
    <location>
        <begin position="250"/>
        <end position="270"/>
    </location>
</feature>
<feature type="transmembrane region" description="Helical" evidence="5">
    <location>
        <begin position="164"/>
        <end position="181"/>
    </location>
</feature>
<feature type="transmembrane region" description="Helical" evidence="5">
    <location>
        <begin position="337"/>
        <end position="359"/>
    </location>
</feature>
<dbReference type="Proteomes" id="UP000321580">
    <property type="component" value="Unassembled WGS sequence"/>
</dbReference>
<dbReference type="PANTHER" id="PTHR11827:SF72">
    <property type="entry name" value="GH08340P"/>
    <property type="match status" value="1"/>
</dbReference>